<keyword evidence="3" id="KW-1185">Reference proteome</keyword>
<keyword evidence="1" id="KW-1133">Transmembrane helix</keyword>
<evidence type="ECO:0000256" key="1">
    <source>
        <dbReference type="SAM" id="Phobius"/>
    </source>
</evidence>
<sequence>MELFWYSLGVGVTGFIFALSLRLTTGSGVQIKIADIIAMLSSGIIGISFAIYVLAVSIT</sequence>
<name>A0A3P3TEJ6_9BACL</name>
<accession>A0A3P3TEJ6</accession>
<proteinExistence type="predicted"/>
<dbReference type="Proteomes" id="UP000267017">
    <property type="component" value="Unassembled WGS sequence"/>
</dbReference>
<evidence type="ECO:0000313" key="3">
    <source>
        <dbReference type="Proteomes" id="UP000267017"/>
    </source>
</evidence>
<feature type="transmembrane region" description="Helical" evidence="1">
    <location>
        <begin position="36"/>
        <end position="58"/>
    </location>
</feature>
<comment type="caution">
    <text evidence="2">The sequence shown here is derived from an EMBL/GenBank/DDBJ whole genome shotgun (WGS) entry which is preliminary data.</text>
</comment>
<feature type="transmembrane region" description="Helical" evidence="1">
    <location>
        <begin position="6"/>
        <end position="24"/>
    </location>
</feature>
<organism evidence="2 3">
    <name type="scientific">Paenibacillus oralis</name>
    <dbReference type="NCBI Taxonomy" id="2490856"/>
    <lineage>
        <taxon>Bacteria</taxon>
        <taxon>Bacillati</taxon>
        <taxon>Bacillota</taxon>
        <taxon>Bacilli</taxon>
        <taxon>Bacillales</taxon>
        <taxon>Paenibacillaceae</taxon>
        <taxon>Paenibacillus</taxon>
    </lineage>
</organism>
<evidence type="ECO:0000313" key="2">
    <source>
        <dbReference type="EMBL" id="RRJ54853.1"/>
    </source>
</evidence>
<dbReference type="RefSeq" id="WP_128635937.1">
    <property type="nucleotide sequence ID" value="NZ_RRCN01000002.1"/>
</dbReference>
<keyword evidence="1" id="KW-0472">Membrane</keyword>
<protein>
    <submittedName>
        <fullName evidence="2">Uncharacterized protein</fullName>
    </submittedName>
</protein>
<keyword evidence="1" id="KW-0812">Transmembrane</keyword>
<dbReference type="AlphaFoldDB" id="A0A3P3TEJ6"/>
<reference evidence="2 3" key="1">
    <citation type="submission" date="2018-11" db="EMBL/GenBank/DDBJ databases">
        <title>Genome sequencing of Paenibacillus sp. KCOM 3021 (= ChDC PVNT-B20).</title>
        <authorList>
            <person name="Kook J.-K."/>
            <person name="Park S.-N."/>
            <person name="Lim Y.K."/>
        </authorList>
    </citation>
    <scope>NUCLEOTIDE SEQUENCE [LARGE SCALE GENOMIC DNA]</scope>
    <source>
        <strain evidence="2 3">KCOM 3021</strain>
    </source>
</reference>
<gene>
    <name evidence="2" type="ORF">EHV15_35355</name>
</gene>
<dbReference type="EMBL" id="RRCN01000002">
    <property type="protein sequence ID" value="RRJ54853.1"/>
    <property type="molecule type" value="Genomic_DNA"/>
</dbReference>